<organism evidence="1">
    <name type="scientific">marine metagenome</name>
    <dbReference type="NCBI Taxonomy" id="408172"/>
    <lineage>
        <taxon>unclassified sequences</taxon>
        <taxon>metagenomes</taxon>
        <taxon>ecological metagenomes</taxon>
    </lineage>
</organism>
<name>A0A383F5K3_9ZZZZ</name>
<feature type="non-terminal residue" evidence="1">
    <location>
        <position position="136"/>
    </location>
</feature>
<reference evidence="1" key="1">
    <citation type="submission" date="2018-05" db="EMBL/GenBank/DDBJ databases">
        <authorList>
            <person name="Lanie J.A."/>
            <person name="Ng W.-L."/>
            <person name="Kazmierczak K.M."/>
            <person name="Andrzejewski T.M."/>
            <person name="Davidsen T.M."/>
            <person name="Wayne K.J."/>
            <person name="Tettelin H."/>
            <person name="Glass J.I."/>
            <person name="Rusch D."/>
            <person name="Podicherti R."/>
            <person name="Tsui H.-C.T."/>
            <person name="Winkler M.E."/>
        </authorList>
    </citation>
    <scope>NUCLEOTIDE SEQUENCE</scope>
</reference>
<protein>
    <recommendedName>
        <fullName evidence="2">Phytanoyl-CoA dioxygenase</fullName>
    </recommendedName>
</protein>
<feature type="non-terminal residue" evidence="1">
    <location>
        <position position="1"/>
    </location>
</feature>
<gene>
    <name evidence="1" type="ORF">METZ01_LOCUS517105</name>
</gene>
<evidence type="ECO:0000313" key="1">
    <source>
        <dbReference type="EMBL" id="SVE64251.1"/>
    </source>
</evidence>
<evidence type="ECO:0008006" key="2">
    <source>
        <dbReference type="Google" id="ProtNLM"/>
    </source>
</evidence>
<accession>A0A383F5K3</accession>
<dbReference type="SUPFAM" id="SSF51197">
    <property type="entry name" value="Clavaminate synthase-like"/>
    <property type="match status" value="1"/>
</dbReference>
<proteinExistence type="predicted"/>
<dbReference type="EMBL" id="UINC01231636">
    <property type="protein sequence ID" value="SVE64251.1"/>
    <property type="molecule type" value="Genomic_DNA"/>
</dbReference>
<sequence length="136" mass="15527">VNKLTQTQCHDFQSNGFLHLEGLLGPQEVNHYVEQLSRIRSLPGFEPDRDPQFPIGHYSTLDHARDLNPEGFMDRRELLQYGPSFINLVDRQPGFDYLVDLMGPNIMLSMTQAIVRPSTDKFPGYIHTDGGESLRL</sequence>
<dbReference type="AlphaFoldDB" id="A0A383F5K3"/>
<dbReference type="Gene3D" id="2.60.120.620">
    <property type="entry name" value="q2cbj1_9rhob like domain"/>
    <property type="match status" value="1"/>
</dbReference>